<evidence type="ECO:0000313" key="9">
    <source>
        <dbReference type="EMBL" id="KAF3140966.1"/>
    </source>
</evidence>
<dbReference type="GO" id="GO:0004252">
    <property type="term" value="F:serine-type endopeptidase activity"/>
    <property type="evidence" value="ECO:0007669"/>
    <property type="project" value="InterPro"/>
</dbReference>
<dbReference type="AlphaFoldDB" id="A0A7C8K2D9"/>
<evidence type="ECO:0000256" key="6">
    <source>
        <dbReference type="SAM" id="SignalP"/>
    </source>
</evidence>
<keyword evidence="4" id="KW-0720">Serine protease</keyword>
<dbReference type="InterPro" id="IPR015500">
    <property type="entry name" value="Peptidase_S8_subtilisin-rel"/>
</dbReference>
<sequence length="366" mass="38948">MKTLLPFLLLLLLTLLPESLSLPLTNKRGISTPLSCSKVNIIEQGTAPWSLQRISGTAPVTQNGRPTTELSYKYRFTELEDGEGVEVYIVDTGIDVDHPEFGKRARNAISTFDDDLEENSGHGTQIAGAIGSLTYGVAKNVSLVGIKVFSPLFDTKNPTALISNITSGIESAILLHNARRAAKNFKGSIMNLGFGFPKEIFDAAGQKASNEFKKMLQKAVDDGMHVTIAAGDRARDACTDFPAGFVKDIPALIVVGATDVFDKRLQTADFGPCIDIHAPGVDIVSTTLRGVNGGIKVDSGTFLSAGIVTGVIAGEMGKNKNLRTDPVGMKRLVKDKALKGILRGVEGGGDLLVYSGMPGNPVEEFV</sequence>
<evidence type="ECO:0000256" key="1">
    <source>
        <dbReference type="ARBA" id="ARBA00011073"/>
    </source>
</evidence>
<dbReference type="InterPro" id="IPR022398">
    <property type="entry name" value="Peptidase_S8_His-AS"/>
</dbReference>
<dbReference type="InterPro" id="IPR050131">
    <property type="entry name" value="Peptidase_S8_subtilisin-like"/>
</dbReference>
<evidence type="ECO:0000256" key="3">
    <source>
        <dbReference type="ARBA" id="ARBA00022801"/>
    </source>
</evidence>
<evidence type="ECO:0000313" key="10">
    <source>
        <dbReference type="Proteomes" id="UP000475325"/>
    </source>
</evidence>
<dbReference type="Proteomes" id="UP000475325">
    <property type="component" value="Unassembled WGS sequence"/>
</dbReference>
<evidence type="ECO:0000313" key="11">
    <source>
        <dbReference type="Proteomes" id="UP000480548"/>
    </source>
</evidence>
<gene>
    <name evidence="8" type="ORF">TWF102_005131</name>
    <name evidence="9" type="ORF">TWF703_002473</name>
</gene>
<evidence type="ECO:0000256" key="5">
    <source>
        <dbReference type="PROSITE-ProRule" id="PRU01240"/>
    </source>
</evidence>
<dbReference type="PANTHER" id="PTHR43806">
    <property type="entry name" value="PEPTIDASE S8"/>
    <property type="match status" value="1"/>
</dbReference>
<keyword evidence="2" id="KW-0645">Protease</keyword>
<dbReference type="PANTHER" id="PTHR43806:SF11">
    <property type="entry name" value="CEREVISIN-RELATED"/>
    <property type="match status" value="1"/>
</dbReference>
<dbReference type="EMBL" id="WIQZ01000015">
    <property type="protein sequence ID" value="KAF3140966.1"/>
    <property type="molecule type" value="Genomic_DNA"/>
</dbReference>
<dbReference type="InterPro" id="IPR000209">
    <property type="entry name" value="Peptidase_S8/S53_dom"/>
</dbReference>
<comment type="caution">
    <text evidence="9">The sequence shown here is derived from an EMBL/GenBank/DDBJ whole genome shotgun (WGS) entry which is preliminary data.</text>
</comment>
<keyword evidence="6" id="KW-0732">Signal</keyword>
<organism evidence="9 11">
    <name type="scientific">Orbilia oligospora</name>
    <name type="common">Nematode-trapping fungus</name>
    <name type="synonym">Arthrobotrys oligospora</name>
    <dbReference type="NCBI Taxonomy" id="2813651"/>
    <lineage>
        <taxon>Eukaryota</taxon>
        <taxon>Fungi</taxon>
        <taxon>Dikarya</taxon>
        <taxon>Ascomycota</taxon>
        <taxon>Pezizomycotina</taxon>
        <taxon>Orbiliomycetes</taxon>
        <taxon>Orbiliales</taxon>
        <taxon>Orbiliaceae</taxon>
        <taxon>Orbilia</taxon>
    </lineage>
</organism>
<dbReference type="Pfam" id="PF00082">
    <property type="entry name" value="Peptidase_S8"/>
    <property type="match status" value="1"/>
</dbReference>
<feature type="domain" description="Peptidase S8/S53" evidence="7">
    <location>
        <begin position="82"/>
        <end position="337"/>
    </location>
</feature>
<name>A0A7C8K2D9_ORBOL</name>
<comment type="similarity">
    <text evidence="1 5">Belongs to the peptidase S8 family.</text>
</comment>
<keyword evidence="3" id="KW-0378">Hydrolase</keyword>
<dbReference type="SUPFAM" id="SSF52743">
    <property type="entry name" value="Subtilisin-like"/>
    <property type="match status" value="1"/>
</dbReference>
<dbReference type="PROSITE" id="PS51892">
    <property type="entry name" value="SUBTILASE"/>
    <property type="match status" value="1"/>
</dbReference>
<comment type="caution">
    <text evidence="5">Lacks conserved residue(s) required for the propagation of feature annotation.</text>
</comment>
<evidence type="ECO:0000256" key="4">
    <source>
        <dbReference type="ARBA" id="ARBA00022825"/>
    </source>
</evidence>
<dbReference type="EMBL" id="WIQW01000025">
    <property type="protein sequence ID" value="KAF3100752.1"/>
    <property type="molecule type" value="Genomic_DNA"/>
</dbReference>
<evidence type="ECO:0000313" key="8">
    <source>
        <dbReference type="EMBL" id="KAF3100752.1"/>
    </source>
</evidence>
<dbReference type="Gene3D" id="3.40.50.200">
    <property type="entry name" value="Peptidase S8/S53 domain"/>
    <property type="match status" value="1"/>
</dbReference>
<dbReference type="InterPro" id="IPR036852">
    <property type="entry name" value="Peptidase_S8/S53_dom_sf"/>
</dbReference>
<dbReference type="GO" id="GO:0006508">
    <property type="term" value="P:proteolysis"/>
    <property type="evidence" value="ECO:0007669"/>
    <property type="project" value="UniProtKB-KW"/>
</dbReference>
<dbReference type="PROSITE" id="PS00137">
    <property type="entry name" value="SUBTILASE_HIS"/>
    <property type="match status" value="1"/>
</dbReference>
<dbReference type="Proteomes" id="UP000480548">
    <property type="component" value="Unassembled WGS sequence"/>
</dbReference>
<dbReference type="PRINTS" id="PR00723">
    <property type="entry name" value="SUBTILISIN"/>
</dbReference>
<evidence type="ECO:0000256" key="2">
    <source>
        <dbReference type="ARBA" id="ARBA00022670"/>
    </source>
</evidence>
<evidence type="ECO:0000259" key="7">
    <source>
        <dbReference type="Pfam" id="PF00082"/>
    </source>
</evidence>
<proteinExistence type="inferred from homology"/>
<protein>
    <recommendedName>
        <fullName evidence="7">Peptidase S8/S53 domain-containing protein</fullName>
    </recommendedName>
</protein>
<dbReference type="InterPro" id="IPR023827">
    <property type="entry name" value="Peptidase_S8_Asp-AS"/>
</dbReference>
<reference evidence="10 11" key="1">
    <citation type="submission" date="2019-06" db="EMBL/GenBank/DDBJ databases">
        <authorList>
            <person name="Palmer J.M."/>
        </authorList>
    </citation>
    <scope>NUCLEOTIDE SEQUENCE [LARGE SCALE GENOMIC DNA]</scope>
    <source>
        <strain evidence="8 10">TWF102</strain>
        <strain evidence="9 11">TWF703</strain>
    </source>
</reference>
<accession>A0A7C8K2D9</accession>
<feature type="chain" id="PRO_5033585657" description="Peptidase S8/S53 domain-containing protein" evidence="6">
    <location>
        <begin position="22"/>
        <end position="366"/>
    </location>
</feature>
<dbReference type="PROSITE" id="PS00136">
    <property type="entry name" value="SUBTILASE_ASP"/>
    <property type="match status" value="1"/>
</dbReference>
<feature type="signal peptide" evidence="6">
    <location>
        <begin position="1"/>
        <end position="21"/>
    </location>
</feature>